<proteinExistence type="inferred from homology"/>
<evidence type="ECO:0000256" key="2">
    <source>
        <dbReference type="ARBA" id="ARBA00007524"/>
    </source>
</evidence>
<evidence type="ECO:0000313" key="8">
    <source>
        <dbReference type="Proteomes" id="UP000799538"/>
    </source>
</evidence>
<evidence type="ECO:0000256" key="5">
    <source>
        <dbReference type="ARBA" id="ARBA00023136"/>
    </source>
</evidence>
<gene>
    <name evidence="7" type="ORF">BDZ85DRAFT_256429</name>
</gene>
<keyword evidence="3 6" id="KW-0812">Transmembrane</keyword>
<protein>
    <submittedName>
        <fullName evidence="7">TspO/MBR family-domain-containing protein</fullName>
    </submittedName>
</protein>
<accession>A0A6A6GLT3</accession>
<dbReference type="CDD" id="cd15904">
    <property type="entry name" value="TSPO_MBR"/>
    <property type="match status" value="1"/>
</dbReference>
<dbReference type="EMBL" id="ML992502">
    <property type="protein sequence ID" value="KAF2226598.1"/>
    <property type="molecule type" value="Genomic_DNA"/>
</dbReference>
<feature type="transmembrane region" description="Helical" evidence="6">
    <location>
        <begin position="74"/>
        <end position="96"/>
    </location>
</feature>
<dbReference type="FunFam" id="1.20.1260.100:FF:000001">
    <property type="entry name" value="translocator protein 2"/>
    <property type="match status" value="1"/>
</dbReference>
<name>A0A6A6GLT3_9PEZI</name>
<dbReference type="InterPro" id="IPR038330">
    <property type="entry name" value="TspO/MBR-related_sf"/>
</dbReference>
<evidence type="ECO:0000256" key="6">
    <source>
        <dbReference type="SAM" id="Phobius"/>
    </source>
</evidence>
<keyword evidence="8" id="KW-1185">Reference proteome</keyword>
<keyword evidence="5 6" id="KW-0472">Membrane</keyword>
<evidence type="ECO:0000256" key="3">
    <source>
        <dbReference type="ARBA" id="ARBA00022692"/>
    </source>
</evidence>
<feature type="transmembrane region" description="Helical" evidence="6">
    <location>
        <begin position="35"/>
        <end position="53"/>
    </location>
</feature>
<dbReference type="InterPro" id="IPR004307">
    <property type="entry name" value="TspO_MBR"/>
</dbReference>
<evidence type="ECO:0000313" key="7">
    <source>
        <dbReference type="EMBL" id="KAF2226598.1"/>
    </source>
</evidence>
<dbReference type="Gene3D" id="1.20.1260.100">
    <property type="entry name" value="TspO/MBR protein"/>
    <property type="match status" value="1"/>
</dbReference>
<feature type="transmembrane region" description="Helical" evidence="6">
    <location>
        <begin position="116"/>
        <end position="135"/>
    </location>
</feature>
<keyword evidence="4 6" id="KW-1133">Transmembrane helix</keyword>
<organism evidence="7 8">
    <name type="scientific">Elsinoe ampelina</name>
    <dbReference type="NCBI Taxonomy" id="302913"/>
    <lineage>
        <taxon>Eukaryota</taxon>
        <taxon>Fungi</taxon>
        <taxon>Dikarya</taxon>
        <taxon>Ascomycota</taxon>
        <taxon>Pezizomycotina</taxon>
        <taxon>Dothideomycetes</taxon>
        <taxon>Dothideomycetidae</taxon>
        <taxon>Myriangiales</taxon>
        <taxon>Elsinoaceae</taxon>
        <taxon>Elsinoe</taxon>
    </lineage>
</organism>
<feature type="transmembrane region" description="Helical" evidence="6">
    <location>
        <begin position="142"/>
        <end position="159"/>
    </location>
</feature>
<sequence>MSYSGGIRPRGAENASVGTFHVPSLTLPNFIFEQPAVSILLPVVLGAGIGYATRPRETQKFYMAIKQPPLRPPPWLFGPVWTALYAGMGYGAYRAWTTGMNSFDPRKVLLAKEGATLYTIQLGLNLLWMPLFFGLKRPIEATVDIVALTGITGYLTYIWGQVDEVASWCLVPYMGWLGFATYLCAGAGYLNDWDFSSKIRPVPPKKD</sequence>
<dbReference type="PANTHER" id="PTHR10057:SF0">
    <property type="entry name" value="TRANSLOCATOR PROTEIN"/>
    <property type="match status" value="1"/>
</dbReference>
<dbReference type="Proteomes" id="UP000799538">
    <property type="component" value="Unassembled WGS sequence"/>
</dbReference>
<dbReference type="OrthoDB" id="8841220at2759"/>
<dbReference type="GO" id="GO:0033013">
    <property type="term" value="P:tetrapyrrole metabolic process"/>
    <property type="evidence" value="ECO:0007669"/>
    <property type="project" value="UniProtKB-ARBA"/>
</dbReference>
<dbReference type="GO" id="GO:0005741">
    <property type="term" value="C:mitochondrial outer membrane"/>
    <property type="evidence" value="ECO:0007669"/>
    <property type="project" value="TreeGrafter"/>
</dbReference>
<comment type="similarity">
    <text evidence="2">Belongs to the TspO/BZRP family.</text>
</comment>
<comment type="subcellular location">
    <subcellularLocation>
        <location evidence="1">Membrane</location>
        <topology evidence="1">Multi-pass membrane protein</topology>
    </subcellularLocation>
</comment>
<evidence type="ECO:0000256" key="1">
    <source>
        <dbReference type="ARBA" id="ARBA00004141"/>
    </source>
</evidence>
<dbReference type="PANTHER" id="PTHR10057">
    <property type="entry name" value="PERIPHERAL-TYPE BENZODIAZEPINE RECEPTOR"/>
    <property type="match status" value="1"/>
</dbReference>
<reference evidence="8" key="1">
    <citation type="journal article" date="2020" name="Stud. Mycol.">
        <title>101 Dothideomycetes genomes: A test case for predicting lifestyles and emergence of pathogens.</title>
        <authorList>
            <person name="Haridas S."/>
            <person name="Albert R."/>
            <person name="Binder M."/>
            <person name="Bloem J."/>
            <person name="LaButti K."/>
            <person name="Salamov A."/>
            <person name="Andreopoulos B."/>
            <person name="Baker S."/>
            <person name="Barry K."/>
            <person name="Bills G."/>
            <person name="Bluhm B."/>
            <person name="Cannon C."/>
            <person name="Castanera R."/>
            <person name="Culley D."/>
            <person name="Daum C."/>
            <person name="Ezra D."/>
            <person name="Gonzalez J."/>
            <person name="Henrissat B."/>
            <person name="Kuo A."/>
            <person name="Liang C."/>
            <person name="Lipzen A."/>
            <person name="Lutzoni F."/>
            <person name="Magnuson J."/>
            <person name="Mondo S."/>
            <person name="Nolan M."/>
            <person name="Ohm R."/>
            <person name="Pangilinan J."/>
            <person name="Park H.-J."/>
            <person name="Ramirez L."/>
            <person name="Alfaro M."/>
            <person name="Sun H."/>
            <person name="Tritt A."/>
            <person name="Yoshinaga Y."/>
            <person name="Zwiers L.-H."/>
            <person name="Turgeon B."/>
            <person name="Goodwin S."/>
            <person name="Spatafora J."/>
            <person name="Crous P."/>
            <person name="Grigoriev I."/>
        </authorList>
    </citation>
    <scope>NUCLEOTIDE SEQUENCE [LARGE SCALE GENOMIC DNA]</scope>
    <source>
        <strain evidence="8">CECT 20119</strain>
    </source>
</reference>
<dbReference type="Pfam" id="PF03073">
    <property type="entry name" value="TspO_MBR"/>
    <property type="match status" value="1"/>
</dbReference>
<evidence type="ECO:0000256" key="4">
    <source>
        <dbReference type="ARBA" id="ARBA00022989"/>
    </source>
</evidence>
<dbReference type="AlphaFoldDB" id="A0A6A6GLT3"/>
<feature type="transmembrane region" description="Helical" evidence="6">
    <location>
        <begin position="165"/>
        <end position="190"/>
    </location>
</feature>